<evidence type="ECO:0000313" key="2">
    <source>
        <dbReference type="Proteomes" id="UP001381693"/>
    </source>
</evidence>
<dbReference type="Proteomes" id="UP001381693">
    <property type="component" value="Unassembled WGS sequence"/>
</dbReference>
<dbReference type="EMBL" id="JAXCGZ010021096">
    <property type="protein sequence ID" value="KAK7060062.1"/>
    <property type="molecule type" value="Genomic_DNA"/>
</dbReference>
<keyword evidence="2" id="KW-1185">Reference proteome</keyword>
<organism evidence="1 2">
    <name type="scientific">Halocaridina rubra</name>
    <name type="common">Hawaiian red shrimp</name>
    <dbReference type="NCBI Taxonomy" id="373956"/>
    <lineage>
        <taxon>Eukaryota</taxon>
        <taxon>Metazoa</taxon>
        <taxon>Ecdysozoa</taxon>
        <taxon>Arthropoda</taxon>
        <taxon>Crustacea</taxon>
        <taxon>Multicrustacea</taxon>
        <taxon>Malacostraca</taxon>
        <taxon>Eumalacostraca</taxon>
        <taxon>Eucarida</taxon>
        <taxon>Decapoda</taxon>
        <taxon>Pleocyemata</taxon>
        <taxon>Caridea</taxon>
        <taxon>Atyoidea</taxon>
        <taxon>Atyidae</taxon>
        <taxon>Halocaridina</taxon>
    </lineage>
</organism>
<gene>
    <name evidence="1" type="ORF">SK128_004198</name>
</gene>
<proteinExistence type="predicted"/>
<comment type="caution">
    <text evidence="1">The sequence shown here is derived from an EMBL/GenBank/DDBJ whole genome shotgun (WGS) entry which is preliminary data.</text>
</comment>
<protein>
    <submittedName>
        <fullName evidence="1">Uncharacterized protein</fullName>
    </submittedName>
</protein>
<reference evidence="1 2" key="1">
    <citation type="submission" date="2023-11" db="EMBL/GenBank/DDBJ databases">
        <title>Halocaridina rubra genome assembly.</title>
        <authorList>
            <person name="Smith C."/>
        </authorList>
    </citation>
    <scope>NUCLEOTIDE SEQUENCE [LARGE SCALE GENOMIC DNA]</scope>
    <source>
        <strain evidence="1">EP-1</strain>
        <tissue evidence="1">Whole</tissue>
    </source>
</reference>
<sequence>MGHGKHGYKTDYRGKACEGHFVTKFAKQMQLSDSEDDNLFRRRRWMNDRKTSKRRRKLLNDMDSESQGVRHAISSEIRLLYK</sequence>
<evidence type="ECO:0000313" key="1">
    <source>
        <dbReference type="EMBL" id="KAK7060062.1"/>
    </source>
</evidence>
<name>A0AAN8ZUZ7_HALRR</name>
<dbReference type="AlphaFoldDB" id="A0AAN8ZUZ7"/>
<accession>A0AAN8ZUZ7</accession>